<accession>E0VP15</accession>
<dbReference type="OrthoDB" id="498204at2759"/>
<protein>
    <recommendedName>
        <fullName evidence="8">L-2-hydroxyglutarate dehydrogenase, mitochondrial</fullName>
        <ecNumber evidence="7">1.1.99.2</ecNumber>
    </recommendedName>
</protein>
<evidence type="ECO:0000313" key="11">
    <source>
        <dbReference type="EnsemblMetazoa" id="PHUM349820-PA"/>
    </source>
</evidence>
<comment type="cofactor">
    <cofactor evidence="1">
        <name>FAD</name>
        <dbReference type="ChEBI" id="CHEBI:57692"/>
    </cofactor>
</comment>
<evidence type="ECO:0000256" key="8">
    <source>
        <dbReference type="ARBA" id="ARBA00041137"/>
    </source>
</evidence>
<dbReference type="eggNOG" id="KOG2665">
    <property type="taxonomic scope" value="Eukaryota"/>
</dbReference>
<dbReference type="InParanoid" id="E0VP15"/>
<evidence type="ECO:0000256" key="2">
    <source>
        <dbReference type="ARBA" id="ARBA00022630"/>
    </source>
</evidence>
<evidence type="ECO:0000313" key="12">
    <source>
        <dbReference type="Proteomes" id="UP000009046"/>
    </source>
</evidence>
<dbReference type="Proteomes" id="UP000009046">
    <property type="component" value="Unassembled WGS sequence"/>
</dbReference>
<dbReference type="Gene3D" id="3.50.50.60">
    <property type="entry name" value="FAD/NAD(P)-binding domain"/>
    <property type="match status" value="1"/>
</dbReference>
<dbReference type="VEuPathDB" id="VectorBase:PHUM349820"/>
<dbReference type="EC" id="1.1.99.2" evidence="7"/>
<keyword evidence="3" id="KW-0274">FAD</keyword>
<dbReference type="PANTHER" id="PTHR43104:SF2">
    <property type="entry name" value="L-2-HYDROXYGLUTARATE DEHYDROGENASE, MITOCHONDRIAL"/>
    <property type="match status" value="1"/>
</dbReference>
<evidence type="ECO:0000256" key="1">
    <source>
        <dbReference type="ARBA" id="ARBA00001974"/>
    </source>
</evidence>
<dbReference type="GeneID" id="8231946"/>
<dbReference type="PANTHER" id="PTHR43104">
    <property type="entry name" value="L-2-HYDROXYGLUTARATE DEHYDROGENASE, MITOCHONDRIAL"/>
    <property type="match status" value="1"/>
</dbReference>
<dbReference type="NCBIfam" id="NF008726">
    <property type="entry name" value="PRK11728.1"/>
    <property type="match status" value="1"/>
</dbReference>
<dbReference type="AlphaFoldDB" id="E0VP15"/>
<sequence>MASIFVVPKLNKYSSLCSKNIVFSKKLKNGLNNNLFLNKYYSQNRNDFFDVVVVGGGIVGVSTARELKQRHKNLRMAIVEKESKLAYHQSGHNSGVIHAGIYYKPGSLKAKLCVEGLNLTYSYCDSHNIPYKKCGKLIVATNHVELQRLDDLYDRGIKNNVRDIKLINENEIKEIEPHCKGLKAIHSPHTGIVDWGLVTEYYGKDFKDEGGEIFLNFNVTGFQLSTVNHPKSADYPVVVQSKNKEIYTKYVLTCGGLQSDKLSELSNCNKEPRIIPFRGEYLILKPHKCHLVNGNIYPVPDPRFPFLGVHFTPRMDGNVWLGPNAVLAFKREGYSWSDWNFSELMETFSHSGFRKLALKYFSYGMGETFKSFFTSLQVKELQKFVPDLRVEDVTKGPAGVRAQALDSFGNLVDDFVFEKGAATVGQRILHCRNAPSPGATSSLAIGKHIADKFYNEFLISA</sequence>
<keyword evidence="4 10" id="KW-0560">Oxidoreductase</keyword>
<dbReference type="OMA" id="GVHFTRM"/>
<dbReference type="GO" id="GO:0047545">
    <property type="term" value="F:(S)-2-hydroxyglutarate dehydrogenase activity"/>
    <property type="evidence" value="ECO:0007669"/>
    <property type="project" value="UniProtKB-EC"/>
</dbReference>
<dbReference type="SUPFAM" id="SSF51905">
    <property type="entry name" value="FAD/NAD(P)-binding domain"/>
    <property type="match status" value="1"/>
</dbReference>
<evidence type="ECO:0000256" key="3">
    <source>
        <dbReference type="ARBA" id="ARBA00022827"/>
    </source>
</evidence>
<gene>
    <name evidence="11" type="primary">8231946</name>
    <name evidence="10" type="ORF">Phum_PHUM349820</name>
</gene>
<evidence type="ECO:0000313" key="10">
    <source>
        <dbReference type="EMBL" id="EEB15121.1"/>
    </source>
</evidence>
<dbReference type="InterPro" id="IPR036188">
    <property type="entry name" value="FAD/NAD-bd_sf"/>
</dbReference>
<dbReference type="InterPro" id="IPR006076">
    <property type="entry name" value="FAD-dep_OxRdtase"/>
</dbReference>
<dbReference type="EMBL" id="DS235354">
    <property type="protein sequence ID" value="EEB15121.1"/>
    <property type="molecule type" value="Genomic_DNA"/>
</dbReference>
<proteinExistence type="inferred from homology"/>
<reference evidence="10" key="1">
    <citation type="submission" date="2007-04" db="EMBL/GenBank/DDBJ databases">
        <title>Annotation of Pediculus humanus corporis strain USDA.</title>
        <authorList>
            <person name="Kirkness E."/>
            <person name="Hannick L."/>
            <person name="Hass B."/>
            <person name="Bruggner R."/>
            <person name="Lawson D."/>
            <person name="Bidwell S."/>
            <person name="Joardar V."/>
            <person name="Caler E."/>
            <person name="Walenz B."/>
            <person name="Inman J."/>
            <person name="Schobel S."/>
            <person name="Galinsky K."/>
            <person name="Amedeo P."/>
            <person name="Strausberg R."/>
        </authorList>
    </citation>
    <scope>NUCLEOTIDE SEQUENCE</scope>
    <source>
        <strain evidence="10">USDA</strain>
    </source>
</reference>
<keyword evidence="2" id="KW-0285">Flavoprotein</keyword>
<dbReference type="HOGENOM" id="CLU_024775_0_0_1"/>
<reference evidence="11" key="3">
    <citation type="submission" date="2020-05" db="UniProtKB">
        <authorList>
            <consortium name="EnsemblMetazoa"/>
        </authorList>
    </citation>
    <scope>IDENTIFICATION</scope>
    <source>
        <strain evidence="11">USDA</strain>
    </source>
</reference>
<comment type="catalytic activity">
    <reaction evidence="5">
        <text>(S)-2-hydroxyglutarate + A = 2-oxoglutarate + AH2</text>
        <dbReference type="Rhea" id="RHEA:21252"/>
        <dbReference type="ChEBI" id="CHEBI:13193"/>
        <dbReference type="ChEBI" id="CHEBI:16782"/>
        <dbReference type="ChEBI" id="CHEBI:16810"/>
        <dbReference type="ChEBI" id="CHEBI:17499"/>
        <dbReference type="EC" id="1.1.99.2"/>
    </reaction>
</comment>
<keyword evidence="12" id="KW-1185">Reference proteome</keyword>
<reference evidence="10" key="2">
    <citation type="submission" date="2007-04" db="EMBL/GenBank/DDBJ databases">
        <title>The genome of the human body louse.</title>
        <authorList>
            <consortium name="The Human Body Louse Genome Consortium"/>
            <person name="Kirkness E."/>
            <person name="Walenz B."/>
            <person name="Hass B."/>
            <person name="Bruggner R."/>
            <person name="Strausberg R."/>
        </authorList>
    </citation>
    <scope>NUCLEOTIDE SEQUENCE</scope>
    <source>
        <strain evidence="10">USDA</strain>
    </source>
</reference>
<dbReference type="FunCoup" id="E0VP15">
    <property type="interactions" value="801"/>
</dbReference>
<comment type="similarity">
    <text evidence="6">Belongs to the L2HGDH family.</text>
</comment>
<dbReference type="EMBL" id="AAZO01004067">
    <property type="status" value="NOT_ANNOTATED_CDS"/>
    <property type="molecule type" value="Genomic_DNA"/>
</dbReference>
<evidence type="ECO:0000256" key="5">
    <source>
        <dbReference type="ARBA" id="ARBA00036066"/>
    </source>
</evidence>
<evidence type="ECO:0000256" key="6">
    <source>
        <dbReference type="ARBA" id="ARBA00037941"/>
    </source>
</evidence>
<dbReference type="Pfam" id="PF01266">
    <property type="entry name" value="DAO"/>
    <property type="match status" value="1"/>
</dbReference>
<evidence type="ECO:0000256" key="4">
    <source>
        <dbReference type="ARBA" id="ARBA00023002"/>
    </source>
</evidence>
<dbReference type="CTD" id="8231946"/>
<name>E0VP15_PEDHC</name>
<evidence type="ECO:0000256" key="7">
    <source>
        <dbReference type="ARBA" id="ARBA00038878"/>
    </source>
</evidence>
<dbReference type="EnsemblMetazoa" id="PHUM349820-RA">
    <property type="protein sequence ID" value="PHUM349820-PA"/>
    <property type="gene ID" value="PHUM349820"/>
</dbReference>
<organism>
    <name type="scientific">Pediculus humanus subsp. corporis</name>
    <name type="common">Body louse</name>
    <dbReference type="NCBI Taxonomy" id="121224"/>
    <lineage>
        <taxon>Eukaryota</taxon>
        <taxon>Metazoa</taxon>
        <taxon>Ecdysozoa</taxon>
        <taxon>Arthropoda</taxon>
        <taxon>Hexapoda</taxon>
        <taxon>Insecta</taxon>
        <taxon>Pterygota</taxon>
        <taxon>Neoptera</taxon>
        <taxon>Paraneoptera</taxon>
        <taxon>Psocodea</taxon>
        <taxon>Troctomorpha</taxon>
        <taxon>Phthiraptera</taxon>
        <taxon>Anoplura</taxon>
        <taxon>Pediculidae</taxon>
        <taxon>Pediculus</taxon>
    </lineage>
</organism>
<dbReference type="Gene3D" id="3.30.9.10">
    <property type="entry name" value="D-Amino Acid Oxidase, subunit A, domain 2"/>
    <property type="match status" value="1"/>
</dbReference>
<evidence type="ECO:0000259" key="9">
    <source>
        <dbReference type="Pfam" id="PF01266"/>
    </source>
</evidence>
<dbReference type="RefSeq" id="XP_002427859.1">
    <property type="nucleotide sequence ID" value="XM_002427814.1"/>
</dbReference>
<dbReference type="KEGG" id="phu:Phum_PHUM349820"/>
<dbReference type="STRING" id="121224.E0VP15"/>
<feature type="domain" description="FAD dependent oxidoreductase" evidence="9">
    <location>
        <begin position="50"/>
        <end position="451"/>
    </location>
</feature>